<evidence type="ECO:0000313" key="4">
    <source>
        <dbReference type="Proteomes" id="UP001437256"/>
    </source>
</evidence>
<gene>
    <name evidence="3" type="ORF">AAF712_011758</name>
</gene>
<organism evidence="3 4">
    <name type="scientific">Marasmius tenuissimus</name>
    <dbReference type="NCBI Taxonomy" id="585030"/>
    <lineage>
        <taxon>Eukaryota</taxon>
        <taxon>Fungi</taxon>
        <taxon>Dikarya</taxon>
        <taxon>Basidiomycota</taxon>
        <taxon>Agaricomycotina</taxon>
        <taxon>Agaricomycetes</taxon>
        <taxon>Agaricomycetidae</taxon>
        <taxon>Agaricales</taxon>
        <taxon>Marasmiineae</taxon>
        <taxon>Marasmiaceae</taxon>
        <taxon>Marasmius</taxon>
    </lineage>
</organism>
<feature type="region of interest" description="Disordered" evidence="1">
    <location>
        <begin position="134"/>
        <end position="155"/>
    </location>
</feature>
<dbReference type="EMBL" id="JBBXMP010000136">
    <property type="protein sequence ID" value="KAL0061413.1"/>
    <property type="molecule type" value="Genomic_DNA"/>
</dbReference>
<feature type="domain" description="KOW" evidence="2">
    <location>
        <begin position="354"/>
        <end position="381"/>
    </location>
</feature>
<sequence>MSEFLDLEAELSSENEYDDDGDEQSITQDDNDFIDDTTQNGGHSALPPQLFPSNEPDLDVLMTTFSDNELPESSVKGEVLVPDTTDTQHQIMQILHRTDPQFLHPHRTRPSIPTSASDRYAHFSRPTQVLHPEPALPYSFSATTKPGETVKKRKPYSRPRGLVRLLGCFEKKKTLEEVSASAAPFGTFFVKERPQSMKRMWSKWAAGHPVAPDNSIPRRELAPGEWVKVRTPPRLFRSEDFGKEVERESDHTFRFRRKTFNYGLLIKFFRELSLTTTRILPPDLGALFLHSEHPFLHSFSLPLPQFFVFLAGDKVTLLEDGRIGTIEEVSCGTCVVDFGNNEKHPCTAENLQKVVVPGDSIQVVAGEHVGKEGLVFEKHGSILNILARNNERSRINLFVHINSVKVHRLSFDPHDDMPWLNLKVVIMHGRYREMRAVVKAARLTALRDRLMLLLYITELACLVEVNRDDVVKAVTRKPLMEYQPLEPSQNARFKVDDIMVKMCTGRVPWVGMRVHVSGGAHKGKEGVVRDMNHSTWQSSDSGLDVSVELEVISPNMSNRVEKVDYAHVREIDSGLELARSMPLTRDQDFYKPRDSKKAGEQRAPWRGVRITQNPYISSSGVTPKHISQYEDLDWDNVGDPWNPHSLLPSAWLAPSFISPTSSPTSPDHPPCPPSLTPTPSPRPRRLPPSQPSHWIFHPALLEIPIHVTIKGGKWKRKTAFVTPTSSEHDTTIVFRHKEDAHPVDCLLVAKHSDRPKPNSEQSLMVVTGGDEQHIGKFVRRIMYFYNETKSDDSQWFIAGVVDRTGRQDCLTGELLELPPTDLDIVEESKGDRNAGNTLFEGL</sequence>
<protein>
    <recommendedName>
        <fullName evidence="2">KOW domain-containing protein</fullName>
    </recommendedName>
</protein>
<feature type="compositionally biased region" description="Acidic residues" evidence="1">
    <location>
        <begin position="1"/>
        <end position="35"/>
    </location>
</feature>
<evidence type="ECO:0000256" key="1">
    <source>
        <dbReference type="SAM" id="MobiDB-lite"/>
    </source>
</evidence>
<dbReference type="SMART" id="SM00739">
    <property type="entry name" value="KOW"/>
    <property type="match status" value="2"/>
</dbReference>
<proteinExistence type="predicted"/>
<accession>A0ABR2ZL16</accession>
<evidence type="ECO:0000313" key="3">
    <source>
        <dbReference type="EMBL" id="KAL0061413.1"/>
    </source>
</evidence>
<feature type="domain" description="KOW" evidence="2">
    <location>
        <begin position="507"/>
        <end position="534"/>
    </location>
</feature>
<keyword evidence="4" id="KW-1185">Reference proteome</keyword>
<feature type="region of interest" description="Disordered" evidence="1">
    <location>
        <begin position="1"/>
        <end position="50"/>
    </location>
</feature>
<feature type="compositionally biased region" description="Pro residues" evidence="1">
    <location>
        <begin position="666"/>
        <end position="689"/>
    </location>
</feature>
<name>A0ABR2ZL16_9AGAR</name>
<reference evidence="3 4" key="1">
    <citation type="submission" date="2024-05" db="EMBL/GenBank/DDBJ databases">
        <title>A draft genome resource for the thread blight pathogen Marasmius tenuissimus strain MS-2.</title>
        <authorList>
            <person name="Yulfo-Soto G.E."/>
            <person name="Baruah I.K."/>
            <person name="Amoako-Attah I."/>
            <person name="Bukari Y."/>
            <person name="Meinhardt L.W."/>
            <person name="Bailey B.A."/>
            <person name="Cohen S.P."/>
        </authorList>
    </citation>
    <scope>NUCLEOTIDE SEQUENCE [LARGE SCALE GENOMIC DNA]</scope>
    <source>
        <strain evidence="3 4">MS-2</strain>
    </source>
</reference>
<evidence type="ECO:0000259" key="2">
    <source>
        <dbReference type="SMART" id="SM00739"/>
    </source>
</evidence>
<comment type="caution">
    <text evidence="3">The sequence shown here is derived from an EMBL/GenBank/DDBJ whole genome shotgun (WGS) entry which is preliminary data.</text>
</comment>
<dbReference type="InterPro" id="IPR005824">
    <property type="entry name" value="KOW"/>
</dbReference>
<feature type="region of interest" description="Disordered" evidence="1">
    <location>
        <begin position="658"/>
        <end position="689"/>
    </location>
</feature>
<dbReference type="Proteomes" id="UP001437256">
    <property type="component" value="Unassembled WGS sequence"/>
</dbReference>